<comment type="caution">
    <text evidence="2">The sequence shown here is derived from an EMBL/GenBank/DDBJ whole genome shotgun (WGS) entry which is preliminary data.</text>
</comment>
<gene>
    <name evidence="2" type="ORF">LCGC14_1815770</name>
</gene>
<evidence type="ECO:0000313" key="2">
    <source>
        <dbReference type="EMBL" id="KKL99306.1"/>
    </source>
</evidence>
<accession>A0A0F9H8J9</accession>
<dbReference type="EMBL" id="LAZR01017709">
    <property type="protein sequence ID" value="KKL99306.1"/>
    <property type="molecule type" value="Genomic_DNA"/>
</dbReference>
<dbReference type="GO" id="GO:0046912">
    <property type="term" value="F:acyltransferase activity, acyl groups converted into alkyl on transfer"/>
    <property type="evidence" value="ECO:0007669"/>
    <property type="project" value="InterPro"/>
</dbReference>
<reference evidence="2" key="1">
    <citation type="journal article" date="2015" name="Nature">
        <title>Complex archaea that bridge the gap between prokaryotes and eukaryotes.</title>
        <authorList>
            <person name="Spang A."/>
            <person name="Saw J.H."/>
            <person name="Jorgensen S.L."/>
            <person name="Zaremba-Niedzwiedzka K."/>
            <person name="Martijn J."/>
            <person name="Lind A.E."/>
            <person name="van Eijk R."/>
            <person name="Schleper C."/>
            <person name="Guy L."/>
            <person name="Ettema T.J."/>
        </authorList>
    </citation>
    <scope>NUCLEOTIDE SEQUENCE</scope>
</reference>
<sequence>ELGIHYIEGGWPGSNPKDVEFFSRAESLQLKHAQIAVFGGFSQQGAGTD</sequence>
<name>A0A0F9H8J9_9ZZZZ</name>
<comment type="pathway">
    <text evidence="1">Amino-acid biosynthesis.</text>
</comment>
<feature type="non-terminal residue" evidence="2">
    <location>
        <position position="1"/>
    </location>
</feature>
<dbReference type="AlphaFoldDB" id="A0A0F9H8J9"/>
<dbReference type="PANTHER" id="PTHR43538:SF1">
    <property type="entry name" value="(R)-CITRAMALATE SYNTHASE"/>
    <property type="match status" value="1"/>
</dbReference>
<dbReference type="InterPro" id="IPR005675">
    <property type="entry name" value="Citramal_synthase"/>
</dbReference>
<organism evidence="2">
    <name type="scientific">marine sediment metagenome</name>
    <dbReference type="NCBI Taxonomy" id="412755"/>
    <lineage>
        <taxon>unclassified sequences</taxon>
        <taxon>metagenomes</taxon>
        <taxon>ecological metagenomes</taxon>
    </lineage>
</organism>
<protein>
    <submittedName>
        <fullName evidence="2">Uncharacterized protein</fullName>
    </submittedName>
</protein>
<dbReference type="GO" id="GO:0019752">
    <property type="term" value="P:carboxylic acid metabolic process"/>
    <property type="evidence" value="ECO:0007669"/>
    <property type="project" value="InterPro"/>
</dbReference>
<dbReference type="PANTHER" id="PTHR43538">
    <property type="entry name" value="ALPHA-IPM SYNTHASE/HOMOCITRATE SYNTHASE"/>
    <property type="match status" value="1"/>
</dbReference>
<evidence type="ECO:0000256" key="1">
    <source>
        <dbReference type="ARBA" id="ARBA00029440"/>
    </source>
</evidence>
<proteinExistence type="predicted"/>